<evidence type="ECO:0000259" key="4">
    <source>
        <dbReference type="Pfam" id="PF01948"/>
    </source>
</evidence>
<feature type="domain" description="Aspartate carbamoyltransferase regulatory subunit C-terminal" evidence="5">
    <location>
        <begin position="95"/>
        <end position="141"/>
    </location>
</feature>
<dbReference type="GO" id="GO:0016740">
    <property type="term" value="F:transferase activity"/>
    <property type="evidence" value="ECO:0007669"/>
    <property type="project" value="UniProtKB-KW"/>
</dbReference>
<dbReference type="PANTHER" id="PTHR35805">
    <property type="entry name" value="ASPARTATE CARBAMOYLTRANSFERASE REGULATORY CHAIN"/>
    <property type="match status" value="1"/>
</dbReference>
<dbReference type="PANTHER" id="PTHR35805:SF1">
    <property type="entry name" value="ASPARTATE CARBAMOYLTRANSFERASE REGULATORY CHAIN"/>
    <property type="match status" value="1"/>
</dbReference>
<dbReference type="EMBL" id="CP042243">
    <property type="protein sequence ID" value="QEK11291.1"/>
    <property type="molecule type" value="Genomic_DNA"/>
</dbReference>
<dbReference type="GO" id="GO:0046872">
    <property type="term" value="F:metal ion binding"/>
    <property type="evidence" value="ECO:0007669"/>
    <property type="project" value="UniProtKB-KW"/>
</dbReference>
<dbReference type="SUPFAM" id="SSF57825">
    <property type="entry name" value="Aspartate carbamoyltransferase, Regulatory-chain, C-terminal domain"/>
    <property type="match status" value="1"/>
</dbReference>
<keyword evidence="3" id="KW-0665">Pyrimidine biosynthesis</keyword>
<accession>A0A5C0SAU0</accession>
<feature type="domain" description="Aspartate carbamoyltransferase regulatory subunit N-terminal" evidence="4">
    <location>
        <begin position="2"/>
        <end position="90"/>
    </location>
</feature>
<protein>
    <submittedName>
        <fullName evidence="6">Aspartate carbamoyltransferase regulatory subunit</fullName>
    </submittedName>
</protein>
<dbReference type="InterPro" id="IPR036793">
    <property type="entry name" value="Asp_carbatrfase_reg_N_sf"/>
</dbReference>
<evidence type="ECO:0000256" key="3">
    <source>
        <dbReference type="ARBA" id="ARBA00022975"/>
    </source>
</evidence>
<dbReference type="Gene3D" id="3.30.70.140">
    <property type="entry name" value="Aspartate carbamoyltransferase regulatory subunit, N-terminal domain"/>
    <property type="match status" value="1"/>
</dbReference>
<dbReference type="Pfam" id="PF02748">
    <property type="entry name" value="PyrI_C"/>
    <property type="match status" value="1"/>
</dbReference>
<dbReference type="InterPro" id="IPR020542">
    <property type="entry name" value="Asp_carbamoyltrfase_reg_C"/>
</dbReference>
<dbReference type="GO" id="GO:0009347">
    <property type="term" value="C:aspartate carbamoyltransferase complex"/>
    <property type="evidence" value="ECO:0007669"/>
    <property type="project" value="InterPro"/>
</dbReference>
<dbReference type="Proteomes" id="UP000324646">
    <property type="component" value="Chromosome"/>
</dbReference>
<keyword evidence="2" id="KW-0862">Zinc</keyword>
<dbReference type="KEGG" id="crs:FQB35_02295"/>
<dbReference type="InterPro" id="IPR020545">
    <property type="entry name" value="Asp_carbamoyltransf_reg_N"/>
</dbReference>
<evidence type="ECO:0000256" key="2">
    <source>
        <dbReference type="ARBA" id="ARBA00022833"/>
    </source>
</evidence>
<keyword evidence="7" id="KW-1185">Reference proteome</keyword>
<dbReference type="Pfam" id="PF01948">
    <property type="entry name" value="PyrI"/>
    <property type="match status" value="1"/>
</dbReference>
<dbReference type="NCBIfam" id="NF002063">
    <property type="entry name" value="PRK00893.1-3"/>
    <property type="match status" value="1"/>
</dbReference>
<dbReference type="Gene3D" id="2.30.30.20">
    <property type="entry name" value="Aspartate carbamoyltransferase regulatory subunit, C-terminal domain"/>
    <property type="match status" value="1"/>
</dbReference>
<dbReference type="InterPro" id="IPR002801">
    <property type="entry name" value="Asp_carbamoylTrfase_reg"/>
</dbReference>
<dbReference type="RefSeq" id="WP_148808364.1">
    <property type="nucleotide sequence ID" value="NZ_CP042243.1"/>
</dbReference>
<name>A0A5C0SAU0_CRATE</name>
<dbReference type="SUPFAM" id="SSF54893">
    <property type="entry name" value="Aspartate carbamoyltransferase, Regulatory-chain, N-terminal domain"/>
    <property type="match status" value="1"/>
</dbReference>
<dbReference type="GO" id="GO:0006207">
    <property type="term" value="P:'de novo' pyrimidine nucleobase biosynthetic process"/>
    <property type="evidence" value="ECO:0007669"/>
    <property type="project" value="InterPro"/>
</dbReference>
<evidence type="ECO:0000256" key="1">
    <source>
        <dbReference type="ARBA" id="ARBA00022723"/>
    </source>
</evidence>
<proteinExistence type="predicted"/>
<keyword evidence="6" id="KW-0808">Transferase</keyword>
<keyword evidence="1" id="KW-0479">Metal-binding</keyword>
<gene>
    <name evidence="6" type="ORF">FQB35_02295</name>
</gene>
<reference evidence="6 7" key="1">
    <citation type="submission" date="2019-07" db="EMBL/GenBank/DDBJ databases">
        <title>Complete genome of Crassaminicella thermophila SY095.</title>
        <authorList>
            <person name="Li X."/>
        </authorList>
    </citation>
    <scope>NUCLEOTIDE SEQUENCE [LARGE SCALE GENOMIC DNA]</scope>
    <source>
        <strain evidence="6 7">SY095</strain>
    </source>
</reference>
<evidence type="ECO:0000313" key="6">
    <source>
        <dbReference type="EMBL" id="QEK11291.1"/>
    </source>
</evidence>
<dbReference type="InterPro" id="IPR036792">
    <property type="entry name" value="Asp_carbatrfase_reg_C_sf"/>
</dbReference>
<evidence type="ECO:0000259" key="5">
    <source>
        <dbReference type="Pfam" id="PF02748"/>
    </source>
</evidence>
<sequence length="142" mass="16219">MLEVNSIKKGIVLDHITVENGLKIFNKLMLDKVDYPVVLLMNVPSKAMGKKDIIKIENNIDIDLDFLGLIDHNISVNIIEDGKVILKKKVSIPKRVKGIFPCHNPRCITNFDNYVKPSFELVSPSRLAYQCDFCEEITEYKI</sequence>
<dbReference type="AlphaFoldDB" id="A0A5C0SAU0"/>
<dbReference type="GO" id="GO:0006221">
    <property type="term" value="P:pyrimidine nucleotide biosynthetic process"/>
    <property type="evidence" value="ECO:0007669"/>
    <property type="project" value="UniProtKB-KW"/>
</dbReference>
<organism evidence="6 7">
    <name type="scientific">Crassaminicella thermophila</name>
    <dbReference type="NCBI Taxonomy" id="2599308"/>
    <lineage>
        <taxon>Bacteria</taxon>
        <taxon>Bacillati</taxon>
        <taxon>Bacillota</taxon>
        <taxon>Clostridia</taxon>
        <taxon>Eubacteriales</taxon>
        <taxon>Clostridiaceae</taxon>
        <taxon>Crassaminicella</taxon>
    </lineage>
</organism>
<dbReference type="OrthoDB" id="5599321at2"/>
<evidence type="ECO:0000313" key="7">
    <source>
        <dbReference type="Proteomes" id="UP000324646"/>
    </source>
</evidence>